<evidence type="ECO:0000256" key="13">
    <source>
        <dbReference type="PIRSR" id="PIRSR618044-2"/>
    </source>
</evidence>
<evidence type="ECO:0000313" key="19">
    <source>
        <dbReference type="Proteomes" id="UP000183952"/>
    </source>
</evidence>
<dbReference type="UniPathway" id="UPA00219"/>
<evidence type="ECO:0000259" key="16">
    <source>
        <dbReference type="Pfam" id="PF00768"/>
    </source>
</evidence>
<dbReference type="AlphaFoldDB" id="A0A1M6KZD4"/>
<dbReference type="PANTHER" id="PTHR21581">
    <property type="entry name" value="D-ALANYL-D-ALANINE CARBOXYPEPTIDASE"/>
    <property type="match status" value="1"/>
</dbReference>
<dbReference type="RefSeq" id="WP_093426668.1">
    <property type="nucleotide sequence ID" value="NZ_FRAD01000005.1"/>
</dbReference>
<dbReference type="PRINTS" id="PR00725">
    <property type="entry name" value="DADACBPTASE1"/>
</dbReference>
<dbReference type="Pfam" id="PF07943">
    <property type="entry name" value="PBP5_C"/>
    <property type="match status" value="1"/>
</dbReference>
<feature type="signal peptide" evidence="15">
    <location>
        <begin position="1"/>
        <end position="29"/>
    </location>
</feature>
<sequence>MRKTNMFSAMFILCTLTTTMILGNFTAYAQTKDLRVDARAAIAMDVESGMVLYEKSSYDVIPMASTTKIMTALVALRHGELDKKITISKRAASIGGSTVKYRYNEEITLRELLHGLMFKSGNDAAIAIAEGVGGTVEEFVNMMNEEAVNMGLLNSHFETPHGLDKPMHYTTAYDLARMTCIAKQNDFFNKLVKTKLVTRGQNNFTRDYNNINKLLYSNPVCTGVKTGYTAQAGKCLVSSFKINNREIVVVTLNCTERWNESSKIYDYVKSNYKYDKIVTKGEKVSSLKDINNNTIDLCSNETITMPLNSKSNYEKVVVINEKNLKDVDVKAGTIIGVYKILKDKNEICSCYIYNREDIKNKESFWFKVNNKLKENKSPSSLDGETFSLL</sequence>
<gene>
    <name evidence="18" type="ORF">SAMN02745248_00564</name>
</gene>
<proteinExistence type="inferred from homology"/>
<dbReference type="SUPFAM" id="SSF56601">
    <property type="entry name" value="beta-lactamase/transpeptidase-like"/>
    <property type="match status" value="1"/>
</dbReference>
<evidence type="ECO:0000256" key="1">
    <source>
        <dbReference type="ARBA" id="ARBA00004752"/>
    </source>
</evidence>
<evidence type="ECO:0000256" key="3">
    <source>
        <dbReference type="ARBA" id="ARBA00012448"/>
    </source>
</evidence>
<keyword evidence="6 15" id="KW-0732">Signal</keyword>
<dbReference type="GO" id="GO:0071555">
    <property type="term" value="P:cell wall organization"/>
    <property type="evidence" value="ECO:0007669"/>
    <property type="project" value="UniProtKB-KW"/>
</dbReference>
<comment type="similarity">
    <text evidence="2 14">Belongs to the peptidase S11 family.</text>
</comment>
<keyword evidence="19" id="KW-1185">Reference proteome</keyword>
<feature type="active site" description="Acyl-ester intermediate" evidence="12">
    <location>
        <position position="65"/>
    </location>
</feature>
<feature type="active site" description="Proton acceptor" evidence="12">
    <location>
        <position position="68"/>
    </location>
</feature>
<evidence type="ECO:0000256" key="4">
    <source>
        <dbReference type="ARBA" id="ARBA00022645"/>
    </source>
</evidence>
<dbReference type="InterPro" id="IPR012907">
    <property type="entry name" value="Peptidase_S11_C"/>
</dbReference>
<keyword evidence="8" id="KW-0133">Cell shape</keyword>
<dbReference type="GO" id="GO:0009002">
    <property type="term" value="F:serine-type D-Ala-D-Ala carboxypeptidase activity"/>
    <property type="evidence" value="ECO:0007669"/>
    <property type="project" value="UniProtKB-EC"/>
</dbReference>
<dbReference type="GO" id="GO:0008360">
    <property type="term" value="P:regulation of cell shape"/>
    <property type="evidence" value="ECO:0007669"/>
    <property type="project" value="UniProtKB-KW"/>
</dbReference>
<organism evidence="18 19">
    <name type="scientific">Hathewaya proteolytica DSM 3090</name>
    <dbReference type="NCBI Taxonomy" id="1121331"/>
    <lineage>
        <taxon>Bacteria</taxon>
        <taxon>Bacillati</taxon>
        <taxon>Bacillota</taxon>
        <taxon>Clostridia</taxon>
        <taxon>Eubacteriales</taxon>
        <taxon>Clostridiaceae</taxon>
        <taxon>Hathewaya</taxon>
    </lineage>
</organism>
<keyword evidence="4 18" id="KW-0121">Carboxypeptidase</keyword>
<dbReference type="PANTHER" id="PTHR21581:SF33">
    <property type="entry name" value="D-ALANYL-D-ALANINE CARBOXYPEPTIDASE DACB"/>
    <property type="match status" value="1"/>
</dbReference>
<dbReference type="InterPro" id="IPR001967">
    <property type="entry name" value="Peptidase_S11_N"/>
</dbReference>
<dbReference type="Pfam" id="PF00768">
    <property type="entry name" value="Peptidase_S11"/>
    <property type="match status" value="1"/>
</dbReference>
<evidence type="ECO:0000313" key="18">
    <source>
        <dbReference type="EMBL" id="SHJ64301.1"/>
    </source>
</evidence>
<keyword evidence="5" id="KW-0645">Protease</keyword>
<feature type="binding site" evidence="13">
    <location>
        <position position="225"/>
    </location>
    <ligand>
        <name>substrate</name>
    </ligand>
</feature>
<evidence type="ECO:0000256" key="10">
    <source>
        <dbReference type="ARBA" id="ARBA00023316"/>
    </source>
</evidence>
<keyword evidence="9" id="KW-0573">Peptidoglycan synthesis</keyword>
<evidence type="ECO:0000256" key="9">
    <source>
        <dbReference type="ARBA" id="ARBA00022984"/>
    </source>
</evidence>
<evidence type="ECO:0000256" key="12">
    <source>
        <dbReference type="PIRSR" id="PIRSR618044-1"/>
    </source>
</evidence>
<name>A0A1M6KZD4_9CLOT</name>
<evidence type="ECO:0000256" key="2">
    <source>
        <dbReference type="ARBA" id="ARBA00007164"/>
    </source>
</evidence>
<evidence type="ECO:0000256" key="6">
    <source>
        <dbReference type="ARBA" id="ARBA00022729"/>
    </source>
</evidence>
<dbReference type="Proteomes" id="UP000183952">
    <property type="component" value="Unassembled WGS sequence"/>
</dbReference>
<protein>
    <recommendedName>
        <fullName evidence="3">serine-type D-Ala-D-Ala carboxypeptidase</fullName>
        <ecNumber evidence="3">3.4.16.4</ecNumber>
    </recommendedName>
</protein>
<dbReference type="STRING" id="1121331.SAMN02745248_00564"/>
<feature type="active site" evidence="12">
    <location>
        <position position="120"/>
    </location>
</feature>
<evidence type="ECO:0000256" key="11">
    <source>
        <dbReference type="ARBA" id="ARBA00034000"/>
    </source>
</evidence>
<feature type="chain" id="PRO_5012364452" description="serine-type D-Ala-D-Ala carboxypeptidase" evidence="15">
    <location>
        <begin position="30"/>
        <end position="389"/>
    </location>
</feature>
<dbReference type="InterPro" id="IPR012338">
    <property type="entry name" value="Beta-lactam/transpept-like"/>
</dbReference>
<feature type="domain" description="Peptidase S11 D-Ala-D-Ala carboxypeptidase A C-terminal" evidence="17">
    <location>
        <begin position="272"/>
        <end position="359"/>
    </location>
</feature>
<dbReference type="GO" id="GO:0006508">
    <property type="term" value="P:proteolysis"/>
    <property type="evidence" value="ECO:0007669"/>
    <property type="project" value="UniProtKB-KW"/>
</dbReference>
<evidence type="ECO:0000256" key="7">
    <source>
        <dbReference type="ARBA" id="ARBA00022801"/>
    </source>
</evidence>
<accession>A0A1M6KZD4</accession>
<evidence type="ECO:0000256" key="15">
    <source>
        <dbReference type="SAM" id="SignalP"/>
    </source>
</evidence>
<dbReference type="EMBL" id="FRAD01000005">
    <property type="protein sequence ID" value="SHJ64301.1"/>
    <property type="molecule type" value="Genomic_DNA"/>
</dbReference>
<dbReference type="GO" id="GO:0009252">
    <property type="term" value="P:peptidoglycan biosynthetic process"/>
    <property type="evidence" value="ECO:0007669"/>
    <property type="project" value="UniProtKB-UniPathway"/>
</dbReference>
<reference evidence="18 19" key="1">
    <citation type="submission" date="2016-11" db="EMBL/GenBank/DDBJ databases">
        <authorList>
            <person name="Jaros S."/>
            <person name="Januszkiewicz K."/>
            <person name="Wedrychowicz H."/>
        </authorList>
    </citation>
    <scope>NUCLEOTIDE SEQUENCE [LARGE SCALE GENOMIC DNA]</scope>
    <source>
        <strain evidence="18 19">DSM 3090</strain>
    </source>
</reference>
<keyword evidence="7" id="KW-0378">Hydrolase</keyword>
<dbReference type="Gene3D" id="3.40.710.10">
    <property type="entry name" value="DD-peptidase/beta-lactamase superfamily"/>
    <property type="match status" value="1"/>
</dbReference>
<comment type="pathway">
    <text evidence="1">Cell wall biogenesis; peptidoglycan biosynthesis.</text>
</comment>
<keyword evidence="10" id="KW-0961">Cell wall biogenesis/degradation</keyword>
<dbReference type="OrthoDB" id="9791132at2"/>
<dbReference type="EC" id="3.4.16.4" evidence="3"/>
<evidence type="ECO:0000256" key="8">
    <source>
        <dbReference type="ARBA" id="ARBA00022960"/>
    </source>
</evidence>
<evidence type="ECO:0000256" key="5">
    <source>
        <dbReference type="ARBA" id="ARBA00022670"/>
    </source>
</evidence>
<evidence type="ECO:0000259" key="17">
    <source>
        <dbReference type="Pfam" id="PF07943"/>
    </source>
</evidence>
<evidence type="ECO:0000256" key="14">
    <source>
        <dbReference type="RuleBase" id="RU004016"/>
    </source>
</evidence>
<comment type="catalytic activity">
    <reaction evidence="11">
        <text>Preferential cleavage: (Ac)2-L-Lys-D-Ala-|-D-Ala. Also transpeptidation of peptidyl-alanyl moieties that are N-acyl substituents of D-alanine.</text>
        <dbReference type="EC" id="3.4.16.4"/>
    </reaction>
</comment>
<dbReference type="InterPro" id="IPR018044">
    <property type="entry name" value="Peptidase_S11"/>
</dbReference>
<feature type="domain" description="Peptidase S11 D-alanyl-D-alanine carboxypeptidase A N-terminal" evidence="16">
    <location>
        <begin position="32"/>
        <end position="254"/>
    </location>
</feature>